<keyword evidence="1" id="KW-0175">Coiled coil</keyword>
<evidence type="ECO:0000256" key="1">
    <source>
        <dbReference type="SAM" id="Coils"/>
    </source>
</evidence>
<proteinExistence type="predicted"/>
<dbReference type="Proteomes" id="UP000332933">
    <property type="component" value="Unassembled WGS sequence"/>
</dbReference>
<accession>A0A485K3Y5</accession>
<dbReference type="EMBL" id="VJMH01000051">
    <property type="protein sequence ID" value="KAF0719747.1"/>
    <property type="molecule type" value="Genomic_DNA"/>
</dbReference>
<keyword evidence="4" id="KW-1185">Reference proteome</keyword>
<evidence type="ECO:0000313" key="2">
    <source>
        <dbReference type="EMBL" id="KAF0719747.1"/>
    </source>
</evidence>
<evidence type="ECO:0000313" key="3">
    <source>
        <dbReference type="EMBL" id="VFT78043.1"/>
    </source>
</evidence>
<feature type="coiled-coil region" evidence="1">
    <location>
        <begin position="23"/>
        <end position="86"/>
    </location>
</feature>
<reference evidence="2" key="2">
    <citation type="submission" date="2019-06" db="EMBL/GenBank/DDBJ databases">
        <title>Genomics analysis of Aphanomyces spp. identifies a new class of oomycete effector associated with host adaptation.</title>
        <authorList>
            <person name="Gaulin E."/>
        </authorList>
    </citation>
    <scope>NUCLEOTIDE SEQUENCE</scope>
    <source>
        <strain evidence="2">CBS 578.67</strain>
    </source>
</reference>
<protein>
    <submittedName>
        <fullName evidence="3">Aste57867_819 protein</fullName>
    </submittedName>
</protein>
<gene>
    <name evidence="3" type="primary">Aste57867_819</name>
    <name evidence="2" type="ORF">As57867_000818</name>
    <name evidence="3" type="ORF">ASTE57867_819</name>
</gene>
<dbReference type="OrthoDB" id="75857at2759"/>
<evidence type="ECO:0000313" key="4">
    <source>
        <dbReference type="Proteomes" id="UP000332933"/>
    </source>
</evidence>
<dbReference type="EMBL" id="CAADRA010000051">
    <property type="protein sequence ID" value="VFT78043.1"/>
    <property type="molecule type" value="Genomic_DNA"/>
</dbReference>
<sequence length="370" mass="43397">MEKKLTRKAKKRAYLREFMQGYRQKVKNATQSLKDQVRHLEVECKRRSFTTLMPWHEVADALRLERSETETEYHALKKKLREVEAVAYTMQQWVLAQSPVPRSPDAVTASWTWRNVTLMADPATRTLGKEWILQQMYFNTDRMFHHHGFPPIESMESMYEMEIQFKDDCIYYHAKRQMETFPPDAIVRRMYRDRLCSILMTDGYNLVSVPTIVETTETTTLHQMTTRRGEWINVLVGEFNCDARCVIVAQQIQTDEVLGKAGAKGSRQRSRMMWCVTYDFQRLASGRWMYRTLYLNSQSFLHRDGTYVPLDVEAEDIGLSPINMGTEHGFRREGEGRIMDLYECSAKVWRDIYIEGMMAAQQQESPDAAT</sequence>
<name>A0A485K3Y5_9STRA</name>
<reference evidence="3 4" key="1">
    <citation type="submission" date="2019-03" db="EMBL/GenBank/DDBJ databases">
        <authorList>
            <person name="Gaulin E."/>
            <person name="Dumas B."/>
        </authorList>
    </citation>
    <scope>NUCLEOTIDE SEQUENCE [LARGE SCALE GENOMIC DNA]</scope>
    <source>
        <strain evidence="3">CBS 568.67</strain>
    </source>
</reference>
<organism evidence="3 4">
    <name type="scientific">Aphanomyces stellatus</name>
    <dbReference type="NCBI Taxonomy" id="120398"/>
    <lineage>
        <taxon>Eukaryota</taxon>
        <taxon>Sar</taxon>
        <taxon>Stramenopiles</taxon>
        <taxon>Oomycota</taxon>
        <taxon>Saprolegniomycetes</taxon>
        <taxon>Saprolegniales</taxon>
        <taxon>Verrucalvaceae</taxon>
        <taxon>Aphanomyces</taxon>
    </lineage>
</organism>
<dbReference type="AlphaFoldDB" id="A0A485K3Y5"/>